<dbReference type="Proteomes" id="UP000735302">
    <property type="component" value="Unassembled WGS sequence"/>
</dbReference>
<reference evidence="2 3" key="1">
    <citation type="journal article" date="2021" name="Elife">
        <title>Chloroplast acquisition without the gene transfer in kleptoplastic sea slugs, Plakobranchus ocellatus.</title>
        <authorList>
            <person name="Maeda T."/>
            <person name="Takahashi S."/>
            <person name="Yoshida T."/>
            <person name="Shimamura S."/>
            <person name="Takaki Y."/>
            <person name="Nagai Y."/>
            <person name="Toyoda A."/>
            <person name="Suzuki Y."/>
            <person name="Arimoto A."/>
            <person name="Ishii H."/>
            <person name="Satoh N."/>
            <person name="Nishiyama T."/>
            <person name="Hasebe M."/>
            <person name="Maruyama T."/>
            <person name="Minagawa J."/>
            <person name="Obokata J."/>
            <person name="Shigenobu S."/>
        </authorList>
    </citation>
    <scope>NUCLEOTIDE SEQUENCE [LARGE SCALE GENOMIC DNA]</scope>
</reference>
<dbReference type="AlphaFoldDB" id="A0AAV4D6P7"/>
<protein>
    <submittedName>
        <fullName evidence="2">Uncharacterized protein</fullName>
    </submittedName>
</protein>
<sequence>MSRTFEKKFTNRFYRGTYGRSGGPSGGADGYNVRGPSFESQSGLIAPCCPPSTNGLLGLLKLSDSKGGEESSGKLPQNAVCQEQSES</sequence>
<accession>A0AAV4D6P7</accession>
<feature type="region of interest" description="Disordered" evidence="1">
    <location>
        <begin position="1"/>
        <end position="45"/>
    </location>
</feature>
<feature type="compositionally biased region" description="Gly residues" evidence="1">
    <location>
        <begin position="19"/>
        <end position="29"/>
    </location>
</feature>
<evidence type="ECO:0000313" key="3">
    <source>
        <dbReference type="Proteomes" id="UP000735302"/>
    </source>
</evidence>
<feature type="compositionally biased region" description="Basic and acidic residues" evidence="1">
    <location>
        <begin position="63"/>
        <end position="72"/>
    </location>
</feature>
<feature type="region of interest" description="Disordered" evidence="1">
    <location>
        <begin position="60"/>
        <end position="87"/>
    </location>
</feature>
<keyword evidence="3" id="KW-1185">Reference proteome</keyword>
<name>A0AAV4D6P7_9GAST</name>
<comment type="caution">
    <text evidence="2">The sequence shown here is derived from an EMBL/GenBank/DDBJ whole genome shotgun (WGS) entry which is preliminary data.</text>
</comment>
<evidence type="ECO:0000256" key="1">
    <source>
        <dbReference type="SAM" id="MobiDB-lite"/>
    </source>
</evidence>
<organism evidence="2 3">
    <name type="scientific">Plakobranchus ocellatus</name>
    <dbReference type="NCBI Taxonomy" id="259542"/>
    <lineage>
        <taxon>Eukaryota</taxon>
        <taxon>Metazoa</taxon>
        <taxon>Spiralia</taxon>
        <taxon>Lophotrochozoa</taxon>
        <taxon>Mollusca</taxon>
        <taxon>Gastropoda</taxon>
        <taxon>Heterobranchia</taxon>
        <taxon>Euthyneura</taxon>
        <taxon>Panpulmonata</taxon>
        <taxon>Sacoglossa</taxon>
        <taxon>Placobranchoidea</taxon>
        <taxon>Plakobranchidae</taxon>
        <taxon>Plakobranchus</taxon>
    </lineage>
</organism>
<dbReference type="EMBL" id="BLXT01007506">
    <property type="protein sequence ID" value="GFO39726.1"/>
    <property type="molecule type" value="Genomic_DNA"/>
</dbReference>
<gene>
    <name evidence="2" type="ORF">PoB_006623100</name>
</gene>
<evidence type="ECO:0000313" key="2">
    <source>
        <dbReference type="EMBL" id="GFO39726.1"/>
    </source>
</evidence>
<proteinExistence type="predicted"/>